<dbReference type="Proteomes" id="UP000016160">
    <property type="component" value="Chromosome"/>
</dbReference>
<gene>
    <name evidence="2" type="ORF">BN863_34320</name>
</gene>
<reference evidence="2 3" key="1">
    <citation type="journal article" date="2013" name="Appl. Environ. Microbiol.">
        <title>The genome of the alga-associated marine flavobacterium Formosa agariphila KMM 3901T reveals a broad potential for degradation of algal polysaccharides.</title>
        <authorList>
            <person name="Mann A.J."/>
            <person name="Hahnke R.L."/>
            <person name="Huang S."/>
            <person name="Werner J."/>
            <person name="Xing P."/>
            <person name="Barbeyron T."/>
            <person name="Huettel B."/>
            <person name="Stueber K."/>
            <person name="Reinhardt R."/>
            <person name="Harder J."/>
            <person name="Gloeckner F.O."/>
            <person name="Amann R.I."/>
            <person name="Teeling H."/>
        </authorList>
    </citation>
    <scope>NUCLEOTIDE SEQUENCE [LARGE SCALE GENOMIC DNA]</scope>
    <source>
        <strain evidence="3">DSM 15362 / KCTC 12365 / LMG 23005 / KMM 3901</strain>
    </source>
</reference>
<dbReference type="OrthoDB" id="669053at2"/>
<dbReference type="eggNOG" id="COG5571">
    <property type="taxonomic scope" value="Bacteria"/>
</dbReference>
<name>T2KSB8_FORAG</name>
<dbReference type="InterPro" id="IPR025535">
    <property type="entry name" value="DUF4421"/>
</dbReference>
<dbReference type="STRING" id="1347342.BN863_34320"/>
<feature type="signal peptide" evidence="1">
    <location>
        <begin position="1"/>
        <end position="21"/>
    </location>
</feature>
<dbReference type="Pfam" id="PF14391">
    <property type="entry name" value="DUF4421"/>
    <property type="match status" value="1"/>
</dbReference>
<dbReference type="EMBL" id="HG315671">
    <property type="protein sequence ID" value="CDF81144.1"/>
    <property type="molecule type" value="Genomic_DNA"/>
</dbReference>
<keyword evidence="3" id="KW-1185">Reference proteome</keyword>
<evidence type="ECO:0000313" key="2">
    <source>
        <dbReference type="EMBL" id="CDF81144.1"/>
    </source>
</evidence>
<proteinExistence type="predicted"/>
<dbReference type="AlphaFoldDB" id="T2KSB8"/>
<organism evidence="2 3">
    <name type="scientific">Formosa agariphila (strain DSM 15362 / KCTC 12365 / LMG 23005 / KMM 3901 / M-2Alg 35-1)</name>
    <dbReference type="NCBI Taxonomy" id="1347342"/>
    <lineage>
        <taxon>Bacteria</taxon>
        <taxon>Pseudomonadati</taxon>
        <taxon>Bacteroidota</taxon>
        <taxon>Flavobacteriia</taxon>
        <taxon>Flavobacteriales</taxon>
        <taxon>Flavobacteriaceae</taxon>
        <taxon>Formosa</taxon>
    </lineage>
</organism>
<dbReference type="PATRIC" id="fig|1347342.6.peg.3461"/>
<evidence type="ECO:0000313" key="3">
    <source>
        <dbReference type="Proteomes" id="UP000016160"/>
    </source>
</evidence>
<accession>T2KSB8</accession>
<dbReference type="RefSeq" id="WP_038532671.1">
    <property type="nucleotide sequence ID" value="NZ_HG315671.1"/>
</dbReference>
<protein>
    <recommendedName>
        <fullName evidence="4">DUF4421 domain-containing protein</fullName>
    </recommendedName>
</protein>
<dbReference type="HOGENOM" id="CLU_072548_0_0_10"/>
<feature type="chain" id="PRO_5004602978" description="DUF4421 domain-containing protein" evidence="1">
    <location>
        <begin position="22"/>
        <end position="334"/>
    </location>
</feature>
<sequence length="334" mass="38562">MILKNIHITLLFFIASYTLFAQDQQTENDTLFDNYNAYIRYYKNQVHAKIYYINTSNSISINDRDSHLNLDLNANKQSRIGGSVSFRKLTISYSFAPDFLSANKNNSGSRLYNLNLRGYHKAHWMQTFKLYSEKGFYVKIPGNKLYLPQTTSLKFGGATSYIFNKNFSYRALASQNEKQLKSAGSFIPSVSLYYTTFNLNTEGEFQYITIDKQFDSFDLSFSPSYNYNFVPNENLFISAGASFGLGLNYTASDTENITTLLTEFNFKGTITYDLKDFFIGAHYNYLILNHSTKRSYYIADSIPFFQFFVGYRFKAPQKVIETAEDINDKLNIKT</sequence>
<keyword evidence="1" id="KW-0732">Signal</keyword>
<evidence type="ECO:0000256" key="1">
    <source>
        <dbReference type="SAM" id="SignalP"/>
    </source>
</evidence>
<evidence type="ECO:0008006" key="4">
    <source>
        <dbReference type="Google" id="ProtNLM"/>
    </source>
</evidence>